<organism evidence="6 7">
    <name type="scientific">Aquimarina litoralis</name>
    <dbReference type="NCBI Taxonomy" id="584605"/>
    <lineage>
        <taxon>Bacteria</taxon>
        <taxon>Pseudomonadati</taxon>
        <taxon>Bacteroidota</taxon>
        <taxon>Flavobacteriia</taxon>
        <taxon>Flavobacteriales</taxon>
        <taxon>Flavobacteriaceae</taxon>
        <taxon>Aquimarina</taxon>
    </lineage>
</organism>
<keyword evidence="3" id="KW-0812">Transmembrane</keyword>
<evidence type="ECO:0000256" key="1">
    <source>
        <dbReference type="ARBA" id="ARBA00022729"/>
    </source>
</evidence>
<keyword evidence="7" id="KW-1185">Reference proteome</keyword>
<evidence type="ECO:0000259" key="4">
    <source>
        <dbReference type="Pfam" id="PF15902"/>
    </source>
</evidence>
<name>A0ABN1IUK1_9FLAO</name>
<proteinExistence type="predicted"/>
<dbReference type="InterPro" id="IPR052025">
    <property type="entry name" value="Xyloglucanase_GH74"/>
</dbReference>
<dbReference type="Pfam" id="PF15902">
    <property type="entry name" value="Sortilin-Vps10"/>
    <property type="match status" value="1"/>
</dbReference>
<dbReference type="Pfam" id="PF18962">
    <property type="entry name" value="Por_Secre_tail"/>
    <property type="match status" value="1"/>
</dbReference>
<evidence type="ECO:0000313" key="7">
    <source>
        <dbReference type="Proteomes" id="UP001501758"/>
    </source>
</evidence>
<dbReference type="EMBL" id="BAAAGE010000002">
    <property type="protein sequence ID" value="GAA0721684.1"/>
    <property type="molecule type" value="Genomic_DNA"/>
</dbReference>
<comment type="caution">
    <text evidence="6">The sequence shown here is derived from an EMBL/GenBank/DDBJ whole genome shotgun (WGS) entry which is preliminary data.</text>
</comment>
<keyword evidence="3" id="KW-0472">Membrane</keyword>
<evidence type="ECO:0000256" key="2">
    <source>
        <dbReference type="ARBA" id="ARBA00022737"/>
    </source>
</evidence>
<dbReference type="Proteomes" id="UP001501758">
    <property type="component" value="Unassembled WGS sequence"/>
</dbReference>
<feature type="domain" description="Sortilin N-terminal" evidence="4">
    <location>
        <begin position="174"/>
        <end position="300"/>
    </location>
</feature>
<keyword evidence="1" id="KW-0732">Signal</keyword>
<dbReference type="InterPro" id="IPR026444">
    <property type="entry name" value="Secre_tail"/>
</dbReference>
<sequence length="851" mass="94083">MTQKNSWILFLVLMVVVTPFILINVNSTPEKQNSTASLLEEYPNEWMYNQRAYPNNFINKKAVQRAIEQHKIAKAKKSIQETNWELIGPSNISGRITDVAISPVNDNHLYLATATGGVLRSYDRGDNWEFIFDDIAVPSIGSIAIAPSDPQRIYVGTGEANGTVNSGAFFGNGIYRSDDGGDSWINIGLEETNHTGRIVVDPTNPDRVFVAATGILYGTNNERGIYRTTDGGNTWEQVLFLTDTTAGIDVAINPVDTDIIFAAMWERTRRPYGRDYAGTTSGLHRSTDGGETWEKLTNGLPISDEETGRIGIAISSSDPNIIYARYTTNSNTNVFNGIYKSIDNGNSWVRIPDTGITNVDASFGWFFGNLRVHPDNPDEIFVLGQSLYKTEDSGSSWEFVDGMHVDHHAMEFSKTDANFILAGNDGGAYISEDRGTTWTLFPNVPITQFYNIEVDFLNPTNLFGGTQDNNTIRNVNGNVDWFSIKGGDGFHVNVDPVDNDFVYAESQFGNLSRSVDGGFTFSRALTGINQNDRTNWNTPVILSPFNPEIVFYGSNRLYKSENRALSWSSISDDLTDGEHPSGSLSFGTLTAIAASYLNVNTIYTGSDDGNVNVTFNGGTTWQNISSGLPDRYVTSLAIHPQDDQTIYVTLSGYGELDYSPHVFKSNNGGQTWEDISANLPSIPVNDIIIIPNTLTSENVLTIATDMGVWYSDNDGVNWNILGNNLPATIMRDLKYHEPTKELYVGTFGRSMHKIKFDDFVLSVEENTISENVVDVFPNPVSDQLNLNHSLQGEGSISIYSIEGQLVKELFNGDLTTTQSKNYNVSDLSTGIYLLHLKNNEQKATVKKLIIN</sequence>
<dbReference type="Gene3D" id="2.130.10.10">
    <property type="entry name" value="YVTN repeat-like/Quinoprotein amine dehydrogenase"/>
    <property type="match status" value="4"/>
</dbReference>
<gene>
    <name evidence="6" type="ORF">GCM10009430_23290</name>
</gene>
<reference evidence="7" key="1">
    <citation type="journal article" date="2019" name="Int. J. Syst. Evol. Microbiol.">
        <title>The Global Catalogue of Microorganisms (GCM) 10K type strain sequencing project: providing services to taxonomists for standard genome sequencing and annotation.</title>
        <authorList>
            <consortium name="The Broad Institute Genomics Platform"/>
            <consortium name="The Broad Institute Genome Sequencing Center for Infectious Disease"/>
            <person name="Wu L."/>
            <person name="Ma J."/>
        </authorList>
    </citation>
    <scope>NUCLEOTIDE SEQUENCE [LARGE SCALE GENOMIC DNA]</scope>
    <source>
        <strain evidence="7">JCM 15974</strain>
    </source>
</reference>
<dbReference type="PANTHER" id="PTHR43739:SF5">
    <property type="entry name" value="EXO-ALPHA-SIALIDASE"/>
    <property type="match status" value="1"/>
</dbReference>
<feature type="domain" description="Secretion system C-terminal sorting" evidence="5">
    <location>
        <begin position="775"/>
        <end position="850"/>
    </location>
</feature>
<dbReference type="InterPro" id="IPR015943">
    <property type="entry name" value="WD40/YVTN_repeat-like_dom_sf"/>
</dbReference>
<dbReference type="PANTHER" id="PTHR43739">
    <property type="entry name" value="XYLOGLUCANASE (EUROFUNG)"/>
    <property type="match status" value="1"/>
</dbReference>
<evidence type="ECO:0000256" key="3">
    <source>
        <dbReference type="SAM" id="Phobius"/>
    </source>
</evidence>
<keyword evidence="3" id="KW-1133">Transmembrane helix</keyword>
<dbReference type="SUPFAM" id="SSF110296">
    <property type="entry name" value="Oligoxyloglucan reducing end-specific cellobiohydrolase"/>
    <property type="match status" value="2"/>
</dbReference>
<dbReference type="InterPro" id="IPR031778">
    <property type="entry name" value="Sortilin_N"/>
</dbReference>
<dbReference type="RefSeq" id="WP_343912480.1">
    <property type="nucleotide sequence ID" value="NZ_BAAAGE010000002.1"/>
</dbReference>
<feature type="transmembrane region" description="Helical" evidence="3">
    <location>
        <begin position="7"/>
        <end position="25"/>
    </location>
</feature>
<accession>A0ABN1IUK1</accession>
<dbReference type="NCBIfam" id="TIGR04183">
    <property type="entry name" value="Por_Secre_tail"/>
    <property type="match status" value="1"/>
</dbReference>
<evidence type="ECO:0000259" key="5">
    <source>
        <dbReference type="Pfam" id="PF18962"/>
    </source>
</evidence>
<evidence type="ECO:0000313" key="6">
    <source>
        <dbReference type="EMBL" id="GAA0721684.1"/>
    </source>
</evidence>
<keyword evidence="2" id="KW-0677">Repeat</keyword>
<protein>
    <submittedName>
        <fullName evidence="6">Exo-alpha-sialidase</fullName>
    </submittedName>
</protein>
<dbReference type="CDD" id="cd15482">
    <property type="entry name" value="Sialidase_non-viral"/>
    <property type="match status" value="2"/>
</dbReference>